<evidence type="ECO:0000313" key="7">
    <source>
        <dbReference type="EMBL" id="WOD17846.1"/>
    </source>
</evidence>
<proteinExistence type="predicted"/>
<sequence>MSINLIHAIQSALTDEVVGQLGARIGLPAEAARSVMSTAAPALLAGLMQKAATLEGARSLFATVVSPDVNARIAEQLPHLTGSTGGVSELEGAGCGLLERSLDRRAESLSDEVAAQTGVPAHATHAITGIVGATMLGVLKQHLLKSQGNVGQLPALLSHQMPLIAPHLNDRLLAALGLGSVGAFAGSVLAQLKAVSAHIEQPTPAAKPAPEVTAAVQVPADAVVGEKRRSHAWLWWPLLAIIAAAMALVYLFPSGFPRGQWGGGAAAGADAEHRGAAQTASAPVAASGELTAVAASSDAAASTASGAVAALDAASSAAGASASAAGSASTSGVSAASAASATSATSAARQPGVAGAATKESQLAFTVGESGKPTLTATVGSEAEKTELVDELTKRLGQYNYAANIAVDPATKPAGWLPRLDGLVPLMSVPGAELRVDGTHVELSGAAANAKLGWLNTLKSLFGAPYEIGTFDADSAVQQATANFRSAIKALLAPGATCAAADVAKVLNLQVINFTSASAHVPTSAAEDLNQSARVLNACARNGRAAKLEVAGYSDNVGGEQANLQLSKQRAEAVRTYLVKTGAPVDSLSAQGYGQARPIQTNDTASGRFANRRIEFVTQQ</sequence>
<dbReference type="PROSITE" id="PS51123">
    <property type="entry name" value="OMPA_2"/>
    <property type="match status" value="1"/>
</dbReference>
<keyword evidence="2 4" id="KW-0472">Membrane</keyword>
<keyword evidence="5" id="KW-0812">Transmembrane</keyword>
<dbReference type="Gene3D" id="3.40.1520.20">
    <property type="match status" value="1"/>
</dbReference>
<dbReference type="PANTHER" id="PTHR30329">
    <property type="entry name" value="STATOR ELEMENT OF FLAGELLAR MOTOR COMPLEX"/>
    <property type="match status" value="1"/>
</dbReference>
<dbReference type="Proteomes" id="UP001302652">
    <property type="component" value="Chromosome 1"/>
</dbReference>
<evidence type="ECO:0000256" key="2">
    <source>
        <dbReference type="ARBA" id="ARBA00023136"/>
    </source>
</evidence>
<gene>
    <name evidence="7" type="ORF">RW095_34290</name>
</gene>
<keyword evidence="8" id="KW-1185">Reference proteome</keyword>
<keyword evidence="5" id="KW-1133">Transmembrane helix</keyword>
<feature type="transmembrane region" description="Helical" evidence="5">
    <location>
        <begin position="233"/>
        <end position="252"/>
    </location>
</feature>
<dbReference type="CDD" id="cd07185">
    <property type="entry name" value="OmpA_C-like"/>
    <property type="match status" value="1"/>
</dbReference>
<dbReference type="Pfam" id="PF06078">
    <property type="entry name" value="DUF937"/>
    <property type="match status" value="1"/>
</dbReference>
<evidence type="ECO:0000256" key="3">
    <source>
        <dbReference type="ARBA" id="ARBA00023237"/>
    </source>
</evidence>
<accession>A0ABZ0EL08</accession>
<dbReference type="PRINTS" id="PR01021">
    <property type="entry name" value="OMPADOMAIN"/>
</dbReference>
<dbReference type="RefSeq" id="WP_317020255.1">
    <property type="nucleotide sequence ID" value="NZ_CP136513.1"/>
</dbReference>
<name>A0ABZ0EL08_9BURK</name>
<dbReference type="InterPro" id="IPR006664">
    <property type="entry name" value="OMP_bac"/>
</dbReference>
<dbReference type="Pfam" id="PF00691">
    <property type="entry name" value="OmpA"/>
    <property type="match status" value="1"/>
</dbReference>
<evidence type="ECO:0000313" key="8">
    <source>
        <dbReference type="Proteomes" id="UP001302652"/>
    </source>
</evidence>
<feature type="domain" description="OmpA-like" evidence="6">
    <location>
        <begin position="501"/>
        <end position="620"/>
    </location>
</feature>
<dbReference type="InterPro" id="IPR050330">
    <property type="entry name" value="Bact_OuterMem_StrucFunc"/>
</dbReference>
<dbReference type="EMBL" id="CP136513">
    <property type="protein sequence ID" value="WOD17846.1"/>
    <property type="molecule type" value="Genomic_DNA"/>
</dbReference>
<dbReference type="PANTHER" id="PTHR30329:SF21">
    <property type="entry name" value="LIPOPROTEIN YIAD-RELATED"/>
    <property type="match status" value="1"/>
</dbReference>
<dbReference type="PRINTS" id="PR01023">
    <property type="entry name" value="NAFLGMOTY"/>
</dbReference>
<dbReference type="InterPro" id="IPR009282">
    <property type="entry name" value="DUF937"/>
</dbReference>
<dbReference type="SUPFAM" id="SSF103088">
    <property type="entry name" value="OmpA-like"/>
    <property type="match status" value="1"/>
</dbReference>
<evidence type="ECO:0000256" key="4">
    <source>
        <dbReference type="PROSITE-ProRule" id="PRU00473"/>
    </source>
</evidence>
<evidence type="ECO:0000259" key="6">
    <source>
        <dbReference type="PROSITE" id="PS51123"/>
    </source>
</evidence>
<keyword evidence="3" id="KW-0998">Cell outer membrane</keyword>
<comment type="subcellular location">
    <subcellularLocation>
        <location evidence="1">Cell outer membrane</location>
    </subcellularLocation>
</comment>
<dbReference type="InterPro" id="IPR036737">
    <property type="entry name" value="OmpA-like_sf"/>
</dbReference>
<evidence type="ECO:0000256" key="5">
    <source>
        <dbReference type="SAM" id="Phobius"/>
    </source>
</evidence>
<dbReference type="Gene3D" id="3.30.1330.60">
    <property type="entry name" value="OmpA-like domain"/>
    <property type="match status" value="1"/>
</dbReference>
<evidence type="ECO:0000256" key="1">
    <source>
        <dbReference type="ARBA" id="ARBA00004442"/>
    </source>
</evidence>
<organism evidence="7 8">
    <name type="scientific">Paraburkholderia kirstenboschensis</name>
    <dbReference type="NCBI Taxonomy" id="1245436"/>
    <lineage>
        <taxon>Bacteria</taxon>
        <taxon>Pseudomonadati</taxon>
        <taxon>Pseudomonadota</taxon>
        <taxon>Betaproteobacteria</taxon>
        <taxon>Burkholderiales</taxon>
        <taxon>Burkholderiaceae</taxon>
        <taxon>Paraburkholderia</taxon>
    </lineage>
</organism>
<reference evidence="7 8" key="1">
    <citation type="submission" date="2023-10" db="EMBL/GenBank/DDBJ databases">
        <title>Surface-active antibiotics is a multifunctional adaptation for post-fire microbes.</title>
        <authorList>
            <person name="Liu M.D."/>
            <person name="Du Y."/>
            <person name="Koupaei S.K."/>
            <person name="Kim N.R."/>
            <person name="Zhang W."/>
            <person name="Traxler M.F."/>
        </authorList>
    </citation>
    <scope>NUCLEOTIDE SEQUENCE [LARGE SCALE GENOMIC DNA]</scope>
    <source>
        <strain evidence="7 8">F3</strain>
    </source>
</reference>
<protein>
    <submittedName>
        <fullName evidence="7">OmpA family protein</fullName>
    </submittedName>
</protein>
<dbReference type="InterPro" id="IPR006665">
    <property type="entry name" value="OmpA-like"/>
</dbReference>